<evidence type="ECO:0008006" key="4">
    <source>
        <dbReference type="Google" id="ProtNLM"/>
    </source>
</evidence>
<comment type="caution">
    <text evidence="2">The sequence shown here is derived from an EMBL/GenBank/DDBJ whole genome shotgun (WGS) entry which is preliminary data.</text>
</comment>
<evidence type="ECO:0000313" key="2">
    <source>
        <dbReference type="EMBL" id="KAG5183081.1"/>
    </source>
</evidence>
<dbReference type="AlphaFoldDB" id="A0A835YX31"/>
<organism evidence="2 3">
    <name type="scientific">Tribonema minus</name>
    <dbReference type="NCBI Taxonomy" id="303371"/>
    <lineage>
        <taxon>Eukaryota</taxon>
        <taxon>Sar</taxon>
        <taxon>Stramenopiles</taxon>
        <taxon>Ochrophyta</taxon>
        <taxon>PX clade</taxon>
        <taxon>Xanthophyceae</taxon>
        <taxon>Tribonematales</taxon>
        <taxon>Tribonemataceae</taxon>
        <taxon>Tribonema</taxon>
    </lineage>
</organism>
<evidence type="ECO:0000313" key="3">
    <source>
        <dbReference type="Proteomes" id="UP000664859"/>
    </source>
</evidence>
<dbReference type="EMBL" id="JAFCMP010000223">
    <property type="protein sequence ID" value="KAG5183081.1"/>
    <property type="molecule type" value="Genomic_DNA"/>
</dbReference>
<proteinExistence type="predicted"/>
<dbReference type="Proteomes" id="UP000664859">
    <property type="component" value="Unassembled WGS sequence"/>
</dbReference>
<protein>
    <recommendedName>
        <fullName evidence="4">Exonuclease domain-containing protein</fullName>
    </recommendedName>
</protein>
<dbReference type="Gene3D" id="3.30.420.10">
    <property type="entry name" value="Ribonuclease H-like superfamily/Ribonuclease H"/>
    <property type="match status" value="1"/>
</dbReference>
<dbReference type="OrthoDB" id="270189at2759"/>
<evidence type="ECO:0000256" key="1">
    <source>
        <dbReference type="SAM" id="MobiDB-lite"/>
    </source>
</evidence>
<dbReference type="GO" id="GO:0003676">
    <property type="term" value="F:nucleic acid binding"/>
    <property type="evidence" value="ECO:0007669"/>
    <property type="project" value="InterPro"/>
</dbReference>
<name>A0A835YX31_9STRA</name>
<dbReference type="InterPro" id="IPR012337">
    <property type="entry name" value="RNaseH-like_sf"/>
</dbReference>
<accession>A0A835YX31</accession>
<sequence>MFSPQCFHAGYGGGQCAALMGMDDFPRRYDAIWLWCDIECTGLDPAAPGFGILEIAAAITGDDLTVQDTFHVVVHQPPRVLAGASRWCAEHFGPRYAGGNDLFEQSKASVISESAAGEMLEAFIVKHAKPRRARAAAAAEGPEAACKRSMFKTAEFGDVMEEVVMPEGPATEGAQRQQPQQEAPRTNRPKAQQHDVFRVMFAGCSCYFDRGAILARFPNLRKYVAHKTIDVTSVLEITRRWRPDLLRCLPAPQGVHRALPDVLESVCLLRWVMTNLFGTR</sequence>
<gene>
    <name evidence="2" type="ORF">JKP88DRAFT_273053</name>
</gene>
<feature type="region of interest" description="Disordered" evidence="1">
    <location>
        <begin position="169"/>
        <end position="191"/>
    </location>
</feature>
<keyword evidence="3" id="KW-1185">Reference proteome</keyword>
<feature type="compositionally biased region" description="Low complexity" evidence="1">
    <location>
        <begin position="171"/>
        <end position="186"/>
    </location>
</feature>
<dbReference type="InterPro" id="IPR036397">
    <property type="entry name" value="RNaseH_sf"/>
</dbReference>
<reference evidence="2" key="1">
    <citation type="submission" date="2021-02" db="EMBL/GenBank/DDBJ databases">
        <title>First Annotated Genome of the Yellow-green Alga Tribonema minus.</title>
        <authorList>
            <person name="Mahan K.M."/>
        </authorList>
    </citation>
    <scope>NUCLEOTIDE SEQUENCE</scope>
    <source>
        <strain evidence="2">UTEX B ZZ1240</strain>
    </source>
</reference>
<dbReference type="SUPFAM" id="SSF53098">
    <property type="entry name" value="Ribonuclease H-like"/>
    <property type="match status" value="2"/>
</dbReference>